<evidence type="ECO:0000256" key="1">
    <source>
        <dbReference type="ARBA" id="ARBA00004914"/>
    </source>
</evidence>
<evidence type="ECO:0000256" key="4">
    <source>
        <dbReference type="ARBA" id="ARBA00019623"/>
    </source>
</evidence>
<dbReference type="Gene3D" id="2.60.120.560">
    <property type="entry name" value="Exo-inulinase, domain 1"/>
    <property type="match status" value="1"/>
</dbReference>
<comment type="catalytic activity">
    <reaction evidence="8">
        <text>Hydrolysis of terminal non-reducing beta-D-fructofuranoside residues in beta-D-fructofuranosides.</text>
        <dbReference type="EC" id="3.2.1.26"/>
    </reaction>
</comment>
<name>A0A9X4AL44_9BACI</name>
<accession>A0A9X4AL44</accession>
<dbReference type="GO" id="GO:0004564">
    <property type="term" value="F:beta-fructofuranosidase activity"/>
    <property type="evidence" value="ECO:0007669"/>
    <property type="project" value="UniProtKB-EC"/>
</dbReference>
<evidence type="ECO:0000256" key="3">
    <source>
        <dbReference type="ARBA" id="ARBA00012758"/>
    </source>
</evidence>
<dbReference type="SUPFAM" id="SSF49899">
    <property type="entry name" value="Concanavalin A-like lectins/glucanases"/>
    <property type="match status" value="1"/>
</dbReference>
<protein>
    <recommendedName>
        <fullName evidence="4 8">Sucrose-6-phosphate hydrolase</fullName>
        <ecNumber evidence="3 8">3.2.1.26</ecNumber>
    </recommendedName>
    <alternativeName>
        <fullName evidence="7 9">Invertase</fullName>
    </alternativeName>
</protein>
<dbReference type="PANTHER" id="PTHR43101:SF1">
    <property type="entry name" value="BETA-FRUCTOSIDASE"/>
    <property type="match status" value="1"/>
</dbReference>
<dbReference type="GO" id="GO:0005737">
    <property type="term" value="C:cytoplasm"/>
    <property type="evidence" value="ECO:0007669"/>
    <property type="project" value="UniProtKB-SubCell"/>
</dbReference>
<dbReference type="InterPro" id="IPR006232">
    <property type="entry name" value="Suc6P_hydrolase"/>
</dbReference>
<comment type="caution">
    <text evidence="12">The sequence shown here is derived from an EMBL/GenBank/DDBJ whole genome shotgun (WGS) entry which is preliminary data.</text>
</comment>
<proteinExistence type="inferred from homology"/>
<dbReference type="EC" id="3.2.1.26" evidence="3 8"/>
<comment type="subcellular location">
    <subcellularLocation>
        <location evidence="9">Cytoplasm</location>
    </subcellularLocation>
</comment>
<dbReference type="InterPro" id="IPR051214">
    <property type="entry name" value="GH32_Enzymes"/>
</dbReference>
<comment type="similarity">
    <text evidence="2 8">Belongs to the glycosyl hydrolase 32 family.</text>
</comment>
<dbReference type="EMBL" id="JAMQKB010000002">
    <property type="protein sequence ID" value="MDC3423821.1"/>
    <property type="molecule type" value="Genomic_DNA"/>
</dbReference>
<dbReference type="InterPro" id="IPR013189">
    <property type="entry name" value="Glyco_hydro_32_C"/>
</dbReference>
<dbReference type="InterPro" id="IPR001362">
    <property type="entry name" value="Glyco_hydro_32"/>
</dbReference>
<keyword evidence="9" id="KW-0119">Carbohydrate metabolism</keyword>
<dbReference type="SMART" id="SM00640">
    <property type="entry name" value="Glyco_32"/>
    <property type="match status" value="1"/>
</dbReference>
<evidence type="ECO:0000256" key="9">
    <source>
        <dbReference type="RuleBase" id="RU365015"/>
    </source>
</evidence>
<dbReference type="RefSeq" id="WP_272435581.1">
    <property type="nucleotide sequence ID" value="NZ_JAMQKB010000002.1"/>
</dbReference>
<sequence>MNQRDVLRKEKAYKAIEKYEDVVSNDPFRMHYHIMPPVGLLNDPNGFIYYKGTYHLFYQWNPFGTEHTTKFWGHVTSQDLVNWQAQPIALAPSDWFDKDGCYSGSAIEVDGKLVIFYTGNVRDENGNRETYQCMAVSTDGVYFEKKGPIATLPAGYTPHFRDPKVWKYQDHWYMIVGAQTVNKEGTVVLFSSTDLEKWAFLGGIAGANLNGLGKFGYMWECPDLFYLDGKEVLLVSPQGLDPNGDEFNNIYQSGYFVGALDVKQPSYTHGRFHELDRGFDFYAPQTSEDSKGRRLLVGWMGIPEENEADHPTISHNWIHAMTLPRELELVKGKLYQLPVEELKTLRGKEVYYADVLLNTTEPLELDQVNGTVIELLIDVVDNESDIFCIEIGEKSKIVFDASKERLTFQRQQFKQSKQEERRCHLKNINKIQLFRDVSSIEIFVNEGEAVFSSRIFDNPTDGSIRFFASAETKINVHKWSIKRATR</sequence>
<dbReference type="NCBIfam" id="TIGR01322">
    <property type="entry name" value="scrB_fam"/>
    <property type="match status" value="1"/>
</dbReference>
<evidence type="ECO:0000256" key="6">
    <source>
        <dbReference type="ARBA" id="ARBA00023295"/>
    </source>
</evidence>
<keyword evidence="9" id="KW-0963">Cytoplasm</keyword>
<dbReference type="GO" id="GO:0005975">
    <property type="term" value="P:carbohydrate metabolic process"/>
    <property type="evidence" value="ECO:0007669"/>
    <property type="project" value="InterPro"/>
</dbReference>
<dbReference type="SUPFAM" id="SSF75005">
    <property type="entry name" value="Arabinanase/levansucrase/invertase"/>
    <property type="match status" value="1"/>
</dbReference>
<keyword evidence="6 8" id="KW-0326">Glycosidase</keyword>
<keyword evidence="5 8" id="KW-0378">Hydrolase</keyword>
<dbReference type="InterPro" id="IPR023296">
    <property type="entry name" value="Glyco_hydro_beta-prop_sf"/>
</dbReference>
<dbReference type="AlphaFoldDB" id="A0A9X4AL44"/>
<feature type="domain" description="Glycosyl hydrolase family 32 C-terminal" evidence="11">
    <location>
        <begin position="341"/>
        <end position="473"/>
    </location>
</feature>
<feature type="domain" description="Glycosyl hydrolase family 32 N-terminal" evidence="10">
    <location>
        <begin position="33"/>
        <end position="338"/>
    </location>
</feature>
<dbReference type="InterPro" id="IPR013148">
    <property type="entry name" value="Glyco_hydro_32_N"/>
</dbReference>
<evidence type="ECO:0000313" key="12">
    <source>
        <dbReference type="EMBL" id="MDC3423821.1"/>
    </source>
</evidence>
<keyword evidence="13" id="KW-1185">Reference proteome</keyword>
<evidence type="ECO:0000256" key="2">
    <source>
        <dbReference type="ARBA" id="ARBA00009902"/>
    </source>
</evidence>
<comment type="function">
    <text evidence="9">Enables the bacterium to metabolize sucrose as a sole carbon source.</text>
</comment>
<dbReference type="PROSITE" id="PS00609">
    <property type="entry name" value="GLYCOSYL_HYDROL_F32"/>
    <property type="match status" value="1"/>
</dbReference>
<evidence type="ECO:0000256" key="7">
    <source>
        <dbReference type="ARBA" id="ARBA00033367"/>
    </source>
</evidence>
<organism evidence="12 13">
    <name type="scientific">Terrihalobacillus insolitus</name>
    <dbReference type="NCBI Taxonomy" id="2950438"/>
    <lineage>
        <taxon>Bacteria</taxon>
        <taxon>Bacillati</taxon>
        <taxon>Bacillota</taxon>
        <taxon>Bacilli</taxon>
        <taxon>Bacillales</taxon>
        <taxon>Bacillaceae</taxon>
        <taxon>Terrihalobacillus</taxon>
    </lineage>
</organism>
<reference evidence="12" key="1">
    <citation type="submission" date="2022-06" db="EMBL/GenBank/DDBJ databases">
        <title>Aquibacillus sp. a new bacterium isolated from soil saline samples.</title>
        <authorList>
            <person name="Galisteo C."/>
            <person name="De La Haba R."/>
            <person name="Sanchez-Porro C."/>
            <person name="Ventosa A."/>
        </authorList>
    </citation>
    <scope>NUCLEOTIDE SEQUENCE</scope>
    <source>
        <strain evidence="12">3ASR75-11</strain>
    </source>
</reference>
<dbReference type="CDD" id="cd18623">
    <property type="entry name" value="GH32_ScrB-like"/>
    <property type="match status" value="1"/>
</dbReference>
<dbReference type="Pfam" id="PF08244">
    <property type="entry name" value="Glyco_hydro_32C"/>
    <property type="match status" value="1"/>
</dbReference>
<evidence type="ECO:0000256" key="5">
    <source>
        <dbReference type="ARBA" id="ARBA00022801"/>
    </source>
</evidence>
<comment type="pathway">
    <text evidence="1 9">Glycan biosynthesis; sucrose metabolism.</text>
</comment>
<evidence type="ECO:0000259" key="10">
    <source>
        <dbReference type="Pfam" id="PF00251"/>
    </source>
</evidence>
<dbReference type="InterPro" id="IPR013320">
    <property type="entry name" value="ConA-like_dom_sf"/>
</dbReference>
<evidence type="ECO:0000313" key="13">
    <source>
        <dbReference type="Proteomes" id="UP001145050"/>
    </source>
</evidence>
<dbReference type="PANTHER" id="PTHR43101">
    <property type="entry name" value="BETA-FRUCTOSIDASE"/>
    <property type="match status" value="1"/>
</dbReference>
<dbReference type="Gene3D" id="2.115.10.20">
    <property type="entry name" value="Glycosyl hydrolase domain, family 43"/>
    <property type="match status" value="1"/>
</dbReference>
<gene>
    <name evidence="12" type="ORF">NC797_04765</name>
</gene>
<evidence type="ECO:0000256" key="8">
    <source>
        <dbReference type="RuleBase" id="RU362110"/>
    </source>
</evidence>
<evidence type="ECO:0000259" key="11">
    <source>
        <dbReference type="Pfam" id="PF08244"/>
    </source>
</evidence>
<dbReference type="InterPro" id="IPR018053">
    <property type="entry name" value="Glyco_hydro_32_AS"/>
</dbReference>
<dbReference type="Pfam" id="PF00251">
    <property type="entry name" value="Glyco_hydro_32N"/>
    <property type="match status" value="1"/>
</dbReference>
<dbReference type="Proteomes" id="UP001145050">
    <property type="component" value="Unassembled WGS sequence"/>
</dbReference>